<sequence length="103" mass="12367">MQVQDTRISALESQIQSLLDNVDAEKMEIEDLHRQVIEKADDKDLTKWERSQLKVRESILQFKEDIPRIKKHQEKIRTRASEVYFADATRLLGEFYIRRYTRS</sequence>
<evidence type="ECO:0000313" key="2">
    <source>
        <dbReference type="EMBL" id="GIY77029.1"/>
    </source>
</evidence>
<keyword evidence="3" id="KW-1185">Reference proteome</keyword>
<dbReference type="EMBL" id="BPLR01015569">
    <property type="protein sequence ID" value="GIY77029.1"/>
    <property type="molecule type" value="Genomic_DNA"/>
</dbReference>
<comment type="caution">
    <text evidence="2">The sequence shown here is derived from an EMBL/GenBank/DDBJ whole genome shotgun (WGS) entry which is preliminary data.</text>
</comment>
<evidence type="ECO:0000313" key="3">
    <source>
        <dbReference type="Proteomes" id="UP001054945"/>
    </source>
</evidence>
<evidence type="ECO:0000256" key="1">
    <source>
        <dbReference type="SAM" id="Coils"/>
    </source>
</evidence>
<organism evidence="2 3">
    <name type="scientific">Caerostris extrusa</name>
    <name type="common">Bark spider</name>
    <name type="synonym">Caerostris bankana</name>
    <dbReference type="NCBI Taxonomy" id="172846"/>
    <lineage>
        <taxon>Eukaryota</taxon>
        <taxon>Metazoa</taxon>
        <taxon>Ecdysozoa</taxon>
        <taxon>Arthropoda</taxon>
        <taxon>Chelicerata</taxon>
        <taxon>Arachnida</taxon>
        <taxon>Araneae</taxon>
        <taxon>Araneomorphae</taxon>
        <taxon>Entelegynae</taxon>
        <taxon>Araneoidea</taxon>
        <taxon>Araneidae</taxon>
        <taxon>Caerostris</taxon>
    </lineage>
</organism>
<reference evidence="2 3" key="1">
    <citation type="submission" date="2021-06" db="EMBL/GenBank/DDBJ databases">
        <title>Caerostris extrusa draft genome.</title>
        <authorList>
            <person name="Kono N."/>
            <person name="Arakawa K."/>
        </authorList>
    </citation>
    <scope>NUCLEOTIDE SEQUENCE [LARGE SCALE GENOMIC DNA]</scope>
</reference>
<accession>A0AAV4W580</accession>
<dbReference type="Proteomes" id="UP001054945">
    <property type="component" value="Unassembled WGS sequence"/>
</dbReference>
<dbReference type="AlphaFoldDB" id="A0AAV4W580"/>
<name>A0AAV4W580_CAEEX</name>
<gene>
    <name evidence="2" type="ORF">CEXT_731</name>
</gene>
<protein>
    <submittedName>
        <fullName evidence="2">Scabrous protein</fullName>
    </submittedName>
</protein>
<keyword evidence="1" id="KW-0175">Coiled coil</keyword>
<feature type="coiled-coil region" evidence="1">
    <location>
        <begin position="8"/>
        <end position="35"/>
    </location>
</feature>
<proteinExistence type="predicted"/>